<dbReference type="PROSITE" id="PS50893">
    <property type="entry name" value="ABC_TRANSPORTER_2"/>
    <property type="match status" value="1"/>
</dbReference>
<dbReference type="FunFam" id="3.40.50.300:FF:000016">
    <property type="entry name" value="Oligopeptide ABC transporter ATP-binding component"/>
    <property type="match status" value="1"/>
</dbReference>
<keyword evidence="7" id="KW-1185">Reference proteome</keyword>
<dbReference type="InterPro" id="IPR017871">
    <property type="entry name" value="ABC_transporter-like_CS"/>
</dbReference>
<dbReference type="SMART" id="SM00382">
    <property type="entry name" value="AAA"/>
    <property type="match status" value="1"/>
</dbReference>
<protein>
    <submittedName>
        <fullName evidence="6">ATP-binding cassette domain-containing protein</fullName>
    </submittedName>
</protein>
<comment type="caution">
    <text evidence="6">The sequence shown here is derived from an EMBL/GenBank/DDBJ whole genome shotgun (WGS) entry which is preliminary data.</text>
</comment>
<evidence type="ECO:0000256" key="1">
    <source>
        <dbReference type="ARBA" id="ARBA00005417"/>
    </source>
</evidence>
<accession>A0A3M8C114</accession>
<dbReference type="Proteomes" id="UP000282028">
    <property type="component" value="Unassembled WGS sequence"/>
</dbReference>
<dbReference type="NCBIfam" id="TIGR01727">
    <property type="entry name" value="oligo_HPY"/>
    <property type="match status" value="1"/>
</dbReference>
<dbReference type="EMBL" id="RHHR01000043">
    <property type="protein sequence ID" value="RNB68595.1"/>
    <property type="molecule type" value="Genomic_DNA"/>
</dbReference>
<dbReference type="Gene3D" id="3.40.50.300">
    <property type="entry name" value="P-loop containing nucleotide triphosphate hydrolases"/>
    <property type="match status" value="1"/>
</dbReference>
<dbReference type="InterPro" id="IPR003439">
    <property type="entry name" value="ABC_transporter-like_ATP-bd"/>
</dbReference>
<gene>
    <name evidence="6" type="ORF">EDM52_20000</name>
</gene>
<dbReference type="PANTHER" id="PTHR43776:SF7">
    <property type="entry name" value="D,D-DIPEPTIDE TRANSPORT ATP-BINDING PROTEIN DDPF-RELATED"/>
    <property type="match status" value="1"/>
</dbReference>
<name>A0A3M8C114_9BACL</name>
<evidence type="ECO:0000313" key="7">
    <source>
        <dbReference type="Proteomes" id="UP000282028"/>
    </source>
</evidence>
<dbReference type="GO" id="GO:0055085">
    <property type="term" value="P:transmembrane transport"/>
    <property type="evidence" value="ECO:0007669"/>
    <property type="project" value="UniProtKB-ARBA"/>
</dbReference>
<organism evidence="6 7">
    <name type="scientific">Brevibacillus invocatus</name>
    <dbReference type="NCBI Taxonomy" id="173959"/>
    <lineage>
        <taxon>Bacteria</taxon>
        <taxon>Bacillati</taxon>
        <taxon>Bacillota</taxon>
        <taxon>Bacilli</taxon>
        <taxon>Bacillales</taxon>
        <taxon>Paenibacillaceae</taxon>
        <taxon>Brevibacillus</taxon>
    </lineage>
</organism>
<dbReference type="PANTHER" id="PTHR43776">
    <property type="entry name" value="TRANSPORT ATP-BINDING PROTEIN"/>
    <property type="match status" value="1"/>
</dbReference>
<comment type="similarity">
    <text evidence="1">Belongs to the ABC transporter superfamily.</text>
</comment>
<keyword evidence="2" id="KW-0813">Transport</keyword>
<keyword evidence="4 6" id="KW-0067">ATP-binding</keyword>
<dbReference type="InterPro" id="IPR003593">
    <property type="entry name" value="AAA+_ATPase"/>
</dbReference>
<dbReference type="GO" id="GO:0016887">
    <property type="term" value="F:ATP hydrolysis activity"/>
    <property type="evidence" value="ECO:0007669"/>
    <property type="project" value="InterPro"/>
</dbReference>
<dbReference type="Pfam" id="PF00005">
    <property type="entry name" value="ABC_tran"/>
    <property type="match status" value="1"/>
</dbReference>
<proteinExistence type="inferred from homology"/>
<feature type="domain" description="ABC transporter" evidence="5">
    <location>
        <begin position="7"/>
        <end position="257"/>
    </location>
</feature>
<sequence>MHKENILEVKNLVKWFPVKKGLFSKTNSYLKAVDDVSFSIPRGEVLGLVGESGCGKSTTGRAILRLIEATQGEVLLEGQDLYRMGKTALKEKRKDMQIVFQDPYASLNPRLTIRSIIGEAIKLHQVVSEKERDAFMEELLYEVGLGKHFLNHFPHQFSGGQRQRIGIARALAVRPKLIVMDEAVSALDVSVQAQVLNLFQDLQQKYGLTYLFITHNLSVVKHISNRIAVMYLGQIVEISEKEEFFRNPQHPYSRALISAIPSSSPEIKRERILLKGDLTSPVDPPQGCRFYSRCPEAQAICKEVQPPHKEVGNQHLVACHLR</sequence>
<reference evidence="6 7" key="1">
    <citation type="submission" date="2018-10" db="EMBL/GenBank/DDBJ databases">
        <title>Phylogenomics of Brevibacillus.</title>
        <authorList>
            <person name="Dunlap C."/>
        </authorList>
    </citation>
    <scope>NUCLEOTIDE SEQUENCE [LARGE SCALE GENOMIC DNA]</scope>
    <source>
        <strain evidence="6 7">JCM 12215</strain>
    </source>
</reference>
<dbReference type="InterPro" id="IPR050319">
    <property type="entry name" value="ABC_transp_ATP-bind"/>
</dbReference>
<dbReference type="InterPro" id="IPR013563">
    <property type="entry name" value="Oligopep_ABC_C"/>
</dbReference>
<evidence type="ECO:0000256" key="2">
    <source>
        <dbReference type="ARBA" id="ARBA00022448"/>
    </source>
</evidence>
<dbReference type="SUPFAM" id="SSF52540">
    <property type="entry name" value="P-loop containing nucleoside triphosphate hydrolases"/>
    <property type="match status" value="1"/>
</dbReference>
<keyword evidence="3" id="KW-0547">Nucleotide-binding</keyword>
<dbReference type="GO" id="GO:0005524">
    <property type="term" value="F:ATP binding"/>
    <property type="evidence" value="ECO:0007669"/>
    <property type="project" value="UniProtKB-KW"/>
</dbReference>
<evidence type="ECO:0000256" key="3">
    <source>
        <dbReference type="ARBA" id="ARBA00022741"/>
    </source>
</evidence>
<dbReference type="InterPro" id="IPR027417">
    <property type="entry name" value="P-loop_NTPase"/>
</dbReference>
<dbReference type="RefSeq" id="WP_122910715.1">
    <property type="nucleotide sequence ID" value="NZ_CBCSBE010000034.1"/>
</dbReference>
<dbReference type="Pfam" id="PF08352">
    <property type="entry name" value="oligo_HPY"/>
    <property type="match status" value="1"/>
</dbReference>
<evidence type="ECO:0000259" key="5">
    <source>
        <dbReference type="PROSITE" id="PS50893"/>
    </source>
</evidence>
<dbReference type="PROSITE" id="PS00211">
    <property type="entry name" value="ABC_TRANSPORTER_1"/>
    <property type="match status" value="1"/>
</dbReference>
<dbReference type="CDD" id="cd03257">
    <property type="entry name" value="ABC_NikE_OppD_transporters"/>
    <property type="match status" value="1"/>
</dbReference>
<dbReference type="AlphaFoldDB" id="A0A3M8C114"/>
<dbReference type="OrthoDB" id="9802264at2"/>
<evidence type="ECO:0000256" key="4">
    <source>
        <dbReference type="ARBA" id="ARBA00022840"/>
    </source>
</evidence>
<evidence type="ECO:0000313" key="6">
    <source>
        <dbReference type="EMBL" id="RNB68595.1"/>
    </source>
</evidence>
<dbReference type="GO" id="GO:0015833">
    <property type="term" value="P:peptide transport"/>
    <property type="evidence" value="ECO:0007669"/>
    <property type="project" value="InterPro"/>
</dbReference>